<protein>
    <submittedName>
        <fullName evidence="10">ZKSC2 protein</fullName>
    </submittedName>
</protein>
<feature type="non-terminal residue" evidence="10">
    <location>
        <position position="1"/>
    </location>
</feature>
<feature type="domain" description="C2H2-type" evidence="9">
    <location>
        <begin position="327"/>
        <end position="354"/>
    </location>
</feature>
<evidence type="ECO:0000256" key="7">
    <source>
        <dbReference type="PROSITE-ProRule" id="PRU00042"/>
    </source>
</evidence>
<keyword evidence="3" id="KW-0677">Repeat</keyword>
<evidence type="ECO:0000256" key="1">
    <source>
        <dbReference type="ARBA" id="ARBA00004123"/>
    </source>
</evidence>
<organism evidence="10 11">
    <name type="scientific">Polyodon spathula</name>
    <name type="common">North American paddlefish</name>
    <name type="synonym">Squalus spathula</name>
    <dbReference type="NCBI Taxonomy" id="7913"/>
    <lineage>
        <taxon>Eukaryota</taxon>
        <taxon>Metazoa</taxon>
        <taxon>Chordata</taxon>
        <taxon>Craniata</taxon>
        <taxon>Vertebrata</taxon>
        <taxon>Euteleostomi</taxon>
        <taxon>Actinopterygii</taxon>
        <taxon>Chondrostei</taxon>
        <taxon>Acipenseriformes</taxon>
        <taxon>Polyodontidae</taxon>
        <taxon>Polyodon</taxon>
    </lineage>
</organism>
<keyword evidence="5" id="KW-0862">Zinc</keyword>
<accession>A0ABS2XPU0</accession>
<reference evidence="10" key="1">
    <citation type="journal article" date="2021" name="Cell">
        <title>Tracing the genetic footprints of vertebrate landing in non-teleost ray-finned fishes.</title>
        <authorList>
            <person name="Bi X."/>
            <person name="Wang K."/>
            <person name="Yang L."/>
            <person name="Pan H."/>
            <person name="Jiang H."/>
            <person name="Wei Q."/>
            <person name="Fang M."/>
            <person name="Yu H."/>
            <person name="Zhu C."/>
            <person name="Cai Y."/>
            <person name="He Y."/>
            <person name="Gan X."/>
            <person name="Zeng H."/>
            <person name="Yu D."/>
            <person name="Zhu Y."/>
            <person name="Jiang H."/>
            <person name="Qiu Q."/>
            <person name="Yang H."/>
            <person name="Zhang Y.E."/>
            <person name="Wang W."/>
            <person name="Zhu M."/>
            <person name="He S."/>
            <person name="Zhang G."/>
        </authorList>
    </citation>
    <scope>NUCLEOTIDE SEQUENCE</scope>
    <source>
        <strain evidence="10">Pddl_001</strain>
    </source>
</reference>
<evidence type="ECO:0000256" key="4">
    <source>
        <dbReference type="ARBA" id="ARBA00022771"/>
    </source>
</evidence>
<dbReference type="InterPro" id="IPR050331">
    <property type="entry name" value="Zinc_finger"/>
</dbReference>
<sequence>MQSAHHPSSSAQNSLPPVRTPGRQRSAAQKYRSLKQFLHRRDVTESHPHKSAQMRRSFEKDTAATTTLSLIGRASRWLTHTPLSRPLANPQNTEDFSPKISVTNSVVLRTDQPHSQGASEMEAAHISPELPIRWVVSADRTVEIKEEVTELGCDQANERILQEETPPSSITERVRTDQPHSQGASEMEAAHISPELPIRWVVSADRTVEIKEEVTELGCDQANERILQEETPPSSITERGTDRKLSELEPVPIKDEAQEKLETVYIKQESPVLESVHIEEESPVLESVHIKRVILNSKPLSSSLCHGCGKSFNPAGNLEASPGKTLHRCAGCVKTFRESGILNGQQQTGTGKTPYNCHECGADFRPHSSVKHHLPVLKLKAFNSERSRAEVGGATDPGEQRSALLFIHSECAWCLAGRVRCCVMSGRNPCLFPDPTLGASEPMGRPLQSPQHSGLFAQPGLELAPSKLRDSSCVCSGSALTG</sequence>
<keyword evidence="11" id="KW-1185">Reference proteome</keyword>
<proteinExistence type="predicted"/>
<evidence type="ECO:0000259" key="9">
    <source>
        <dbReference type="PROSITE" id="PS50157"/>
    </source>
</evidence>
<keyword evidence="6" id="KW-0539">Nucleus</keyword>
<dbReference type="InterPro" id="IPR036236">
    <property type="entry name" value="Znf_C2H2_sf"/>
</dbReference>
<comment type="subcellular location">
    <subcellularLocation>
        <location evidence="1">Nucleus</location>
    </subcellularLocation>
</comment>
<keyword evidence="2" id="KW-0479">Metal-binding</keyword>
<name>A0ABS2XPU0_POLSP</name>
<dbReference type="PROSITE" id="PS50157">
    <property type="entry name" value="ZINC_FINGER_C2H2_2"/>
    <property type="match status" value="1"/>
</dbReference>
<evidence type="ECO:0000256" key="3">
    <source>
        <dbReference type="ARBA" id="ARBA00022737"/>
    </source>
</evidence>
<evidence type="ECO:0000256" key="2">
    <source>
        <dbReference type="ARBA" id="ARBA00022723"/>
    </source>
</evidence>
<feature type="compositionally biased region" description="Basic and acidic residues" evidence="8">
    <location>
        <begin position="39"/>
        <end position="48"/>
    </location>
</feature>
<dbReference type="PANTHER" id="PTHR16515">
    <property type="entry name" value="PR DOMAIN ZINC FINGER PROTEIN"/>
    <property type="match status" value="1"/>
</dbReference>
<evidence type="ECO:0000256" key="5">
    <source>
        <dbReference type="ARBA" id="ARBA00022833"/>
    </source>
</evidence>
<evidence type="ECO:0000256" key="6">
    <source>
        <dbReference type="ARBA" id="ARBA00023242"/>
    </source>
</evidence>
<dbReference type="Proteomes" id="UP001166093">
    <property type="component" value="Unassembled WGS sequence"/>
</dbReference>
<dbReference type="EMBL" id="JAAWVQ010055519">
    <property type="protein sequence ID" value="MBN3275977.1"/>
    <property type="molecule type" value="Genomic_DNA"/>
</dbReference>
<keyword evidence="4 7" id="KW-0863">Zinc-finger</keyword>
<evidence type="ECO:0000313" key="11">
    <source>
        <dbReference type="Proteomes" id="UP001166093"/>
    </source>
</evidence>
<evidence type="ECO:0000313" key="10">
    <source>
        <dbReference type="EMBL" id="MBN3275977.1"/>
    </source>
</evidence>
<dbReference type="InterPro" id="IPR013087">
    <property type="entry name" value="Znf_C2H2_type"/>
</dbReference>
<gene>
    <name evidence="10" type="primary">Zkscan2</name>
    <name evidence="10" type="ORF">GTO93_0017153</name>
</gene>
<dbReference type="PANTHER" id="PTHR16515:SF49">
    <property type="entry name" value="GASTRULA ZINC FINGER PROTEIN XLCGF49.1-LIKE-RELATED"/>
    <property type="match status" value="1"/>
</dbReference>
<feature type="compositionally biased region" description="Polar residues" evidence="8">
    <location>
        <begin position="1"/>
        <end position="15"/>
    </location>
</feature>
<dbReference type="SUPFAM" id="SSF57667">
    <property type="entry name" value="beta-beta-alpha zinc fingers"/>
    <property type="match status" value="1"/>
</dbReference>
<comment type="caution">
    <text evidence="10">The sequence shown here is derived from an EMBL/GenBank/DDBJ whole genome shotgun (WGS) entry which is preliminary data.</text>
</comment>
<dbReference type="Gene3D" id="3.30.160.60">
    <property type="entry name" value="Classic Zinc Finger"/>
    <property type="match status" value="1"/>
</dbReference>
<feature type="non-terminal residue" evidence="10">
    <location>
        <position position="482"/>
    </location>
</feature>
<feature type="region of interest" description="Disordered" evidence="8">
    <location>
        <begin position="1"/>
        <end position="61"/>
    </location>
</feature>
<evidence type="ECO:0000256" key="8">
    <source>
        <dbReference type="SAM" id="MobiDB-lite"/>
    </source>
</evidence>